<name>A0A426FLN5_9BURK</name>
<reference evidence="1 2" key="1">
    <citation type="submission" date="2018-11" db="EMBL/GenBank/DDBJ databases">
        <title>Genome sequencing of Lautropia sp. KCOM 2505 (= ChDC F240).</title>
        <authorList>
            <person name="Kook J.-K."/>
            <person name="Park S.-N."/>
            <person name="Lim Y.K."/>
        </authorList>
    </citation>
    <scope>NUCLEOTIDE SEQUENCE [LARGE SCALE GENOMIC DNA]</scope>
    <source>
        <strain evidence="1 2">KCOM 2505</strain>
    </source>
</reference>
<sequence length="157" mass="17158">MTLTLDQLRTIHGAGGVRGVTLRAEGGSFYVEIETMQGESGTLAKARSTQPREFGNPSQALSLLHRLGLAAGAFDLRGWNPALKAGSRSRPDRAEALRRTHEAASHDAWFRAQVEEALWEADDPDTAWMSHEDVTADMATQRARIMEMMAGKPGKGR</sequence>
<accession>A0A426FLN5</accession>
<dbReference type="Proteomes" id="UP000270261">
    <property type="component" value="Unassembled WGS sequence"/>
</dbReference>
<comment type="caution">
    <text evidence="1">The sequence shown here is derived from an EMBL/GenBank/DDBJ whole genome shotgun (WGS) entry which is preliminary data.</text>
</comment>
<evidence type="ECO:0000313" key="1">
    <source>
        <dbReference type="EMBL" id="RRN43731.1"/>
    </source>
</evidence>
<dbReference type="OrthoDB" id="1666683at2"/>
<evidence type="ECO:0000313" key="2">
    <source>
        <dbReference type="Proteomes" id="UP000270261"/>
    </source>
</evidence>
<dbReference type="AlphaFoldDB" id="A0A426FLN5"/>
<dbReference type="RefSeq" id="WP_125095935.1">
    <property type="nucleotide sequence ID" value="NZ_RRUE01000002.1"/>
</dbReference>
<gene>
    <name evidence="1" type="ORF">EHV23_09935</name>
</gene>
<organism evidence="1 2">
    <name type="scientific">Lautropia dentalis</name>
    <dbReference type="NCBI Taxonomy" id="2490857"/>
    <lineage>
        <taxon>Bacteria</taxon>
        <taxon>Pseudomonadati</taxon>
        <taxon>Pseudomonadota</taxon>
        <taxon>Betaproteobacteria</taxon>
        <taxon>Burkholderiales</taxon>
        <taxon>Burkholderiaceae</taxon>
        <taxon>Lautropia</taxon>
    </lineage>
</organism>
<keyword evidence="2" id="KW-1185">Reference proteome</keyword>
<evidence type="ECO:0008006" key="3">
    <source>
        <dbReference type="Google" id="ProtNLM"/>
    </source>
</evidence>
<dbReference type="EMBL" id="RRUE01000002">
    <property type="protein sequence ID" value="RRN43731.1"/>
    <property type="molecule type" value="Genomic_DNA"/>
</dbReference>
<dbReference type="Gene3D" id="6.20.450.20">
    <property type="match status" value="1"/>
</dbReference>
<proteinExistence type="predicted"/>
<protein>
    <recommendedName>
        <fullName evidence="3">Prevent host death protein, Phd antitoxin</fullName>
    </recommendedName>
</protein>